<name>A0AAQ1SVD2_9PSED</name>
<organism evidence="2 3">
    <name type="scientific">Pseudomonas inefficax</name>
    <dbReference type="NCBI Taxonomy" id="2078786"/>
    <lineage>
        <taxon>Bacteria</taxon>
        <taxon>Pseudomonadati</taxon>
        <taxon>Pseudomonadota</taxon>
        <taxon>Gammaproteobacteria</taxon>
        <taxon>Pseudomonadales</taxon>
        <taxon>Pseudomonadaceae</taxon>
        <taxon>Pseudomonas</taxon>
    </lineage>
</organism>
<feature type="compositionally biased region" description="Basic and acidic residues" evidence="1">
    <location>
        <begin position="494"/>
        <end position="506"/>
    </location>
</feature>
<feature type="region of interest" description="Disordered" evidence="1">
    <location>
        <begin position="410"/>
        <end position="436"/>
    </location>
</feature>
<feature type="compositionally biased region" description="Basic and acidic residues" evidence="1">
    <location>
        <begin position="123"/>
        <end position="132"/>
    </location>
</feature>
<sequence length="542" mass="58320">MPSTGLLVTSWKNSGTIWVRPPILTANTISRASRPTFFSMTSCFIRQISSSQLGVRRGDIERRRTHGAPGVPGHQEHAAEEDRTADEAHDEAWVAGHQGFHERVGERAVAVDRAPHQALGDAVDPHRGDVQHGTDGSQPEVRVDQADAVHALLAEHFRNGVVQRTDRDHRHPAEGAGVHVADGPVGVVGQGVDRLDGHHRAFEGGHAVERQRHHQEAQDRVAAQFVPGAGQGHHAVDHAAPAWCQQDQRHHHAQRLRPVGQGGVVQVMRAGPDVQGDQRPEVHDRQAIGIHRAFGLLGHVVVHHPEEACGQEEAHRVVAVPPLHHGIGGAGIDRVGLGQADRQLQVVDDMQHGNGEDETAEEPVTDVDVLGVALHQRAEEHDGVAHPDDGDQDVDRPFQFGVFLGAGVAQRQADGRQQDHQLPAPEGERGQARCEQGGLAGALHRIIGGGEQRTAAEGEDHRIGMQGAQAAEAGPGEVEVEGRPGELGGDEDAEPHPDDSPHHRHDGELADHLVVIGGTAGCVHVWVPIHGYWQALQRGKHD</sequence>
<comment type="caution">
    <text evidence="2">The sequence shown here is derived from an EMBL/GenBank/DDBJ whole genome shotgun (WGS) entry which is preliminary data.</text>
</comment>
<feature type="region of interest" description="Disordered" evidence="1">
    <location>
        <begin position="466"/>
        <end position="506"/>
    </location>
</feature>
<evidence type="ECO:0000256" key="1">
    <source>
        <dbReference type="SAM" id="MobiDB-lite"/>
    </source>
</evidence>
<keyword evidence="3" id="KW-1185">Reference proteome</keyword>
<dbReference type="EMBL" id="OPYN01000184">
    <property type="protein sequence ID" value="SPO62713.1"/>
    <property type="molecule type" value="Genomic_DNA"/>
</dbReference>
<feature type="compositionally biased region" description="Low complexity" evidence="1">
    <location>
        <begin position="466"/>
        <end position="477"/>
    </location>
</feature>
<evidence type="ECO:0000313" key="2">
    <source>
        <dbReference type="EMBL" id="SPO62713.1"/>
    </source>
</evidence>
<feature type="region of interest" description="Disordered" evidence="1">
    <location>
        <begin position="63"/>
        <end position="89"/>
    </location>
</feature>
<dbReference type="AlphaFoldDB" id="A0AAQ1SVD2"/>
<accession>A0AAQ1SVD2</accession>
<dbReference type="Proteomes" id="UP000294335">
    <property type="component" value="Unassembled WGS sequence"/>
</dbReference>
<reference evidence="2 3" key="1">
    <citation type="submission" date="2018-02" db="EMBL/GenBank/DDBJ databases">
        <authorList>
            <person name="Dubost A."/>
        </authorList>
    </citation>
    <scope>NUCLEOTIDE SEQUENCE [LARGE SCALE GENOMIC DNA]</scope>
    <source>
        <strain evidence="3">JV551A3</strain>
    </source>
</reference>
<proteinExistence type="predicted"/>
<feature type="region of interest" description="Disordered" evidence="1">
    <location>
        <begin position="119"/>
        <end position="139"/>
    </location>
</feature>
<feature type="compositionally biased region" description="Basic and acidic residues" evidence="1">
    <location>
        <begin position="74"/>
        <end position="89"/>
    </location>
</feature>
<protein>
    <submittedName>
        <fullName evidence="2">Uncharacterized protein</fullName>
    </submittedName>
</protein>
<evidence type="ECO:0000313" key="3">
    <source>
        <dbReference type="Proteomes" id="UP000294335"/>
    </source>
</evidence>
<gene>
    <name evidence="2" type="ORF">JV551A3_V1_1840007</name>
</gene>